<dbReference type="AlphaFoldDB" id="A6NW87"/>
<evidence type="ECO:0000256" key="1">
    <source>
        <dbReference type="SAM" id="Coils"/>
    </source>
</evidence>
<evidence type="ECO:0000256" key="2">
    <source>
        <dbReference type="SAM" id="Phobius"/>
    </source>
</evidence>
<keyword evidence="4" id="KW-1185">Reference proteome</keyword>
<keyword evidence="2" id="KW-0472">Membrane</keyword>
<proteinExistence type="predicted"/>
<reference evidence="3 4" key="2">
    <citation type="submission" date="2007-06" db="EMBL/GenBank/DDBJ databases">
        <title>Draft genome sequence of Pseudoflavonifractor capillosus ATCC 29799.</title>
        <authorList>
            <person name="Sudarsanam P."/>
            <person name="Ley R."/>
            <person name="Guruge J."/>
            <person name="Turnbaugh P.J."/>
            <person name="Mahowald M."/>
            <person name="Liep D."/>
            <person name="Gordon J."/>
        </authorList>
    </citation>
    <scope>NUCLEOTIDE SEQUENCE [LARGE SCALE GENOMIC DNA]</scope>
    <source>
        <strain evidence="3 4">ATCC 29799</strain>
    </source>
</reference>
<name>A6NW87_9FIRM</name>
<keyword evidence="1" id="KW-0175">Coiled coil</keyword>
<protein>
    <submittedName>
        <fullName evidence="3">Uncharacterized protein</fullName>
    </submittedName>
</protein>
<sequence length="310" mass="36106">MHIAITAFITTIISLAVSVGIQWLSLESVVVTISPSSELDGKYLTVISVQNLEESTLSNLSLYFDTDFDVLEIKSSDEFEHQKQYVELEQISPKAKYSVIVWTEQPISKGQIIAESDYKTRLDYSNDSSPFLLQILWFIIPFAFITFLATSVQIWVDWKHRIKESQKILERCNELQQETERIDAERQSQKAELESLKKVADKSSQEYDKQMRELKRDSKEIRLYLLTRISQLHKELSFWRDTVRKMLYNSQNEFQTADKVIDTVTSTLKTYTTRGRSDDNMDEMLYLAQLIADSRELHSKHDSTDSQKDT</sequence>
<keyword evidence="2" id="KW-0812">Transmembrane</keyword>
<dbReference type="EMBL" id="AAXG02000015">
    <property type="protein sequence ID" value="EDM99744.1"/>
    <property type="molecule type" value="Genomic_DNA"/>
</dbReference>
<keyword evidence="2" id="KW-1133">Transmembrane helix</keyword>
<feature type="coiled-coil region" evidence="1">
    <location>
        <begin position="165"/>
        <end position="213"/>
    </location>
</feature>
<reference evidence="3 4" key="1">
    <citation type="submission" date="2007-04" db="EMBL/GenBank/DDBJ databases">
        <authorList>
            <person name="Fulton L."/>
            <person name="Clifton S."/>
            <person name="Fulton B."/>
            <person name="Xu J."/>
            <person name="Minx P."/>
            <person name="Pepin K.H."/>
            <person name="Johnson M."/>
            <person name="Thiruvilangam P."/>
            <person name="Bhonagiri V."/>
            <person name="Nash W.E."/>
            <person name="Mardis E.R."/>
            <person name="Wilson R.K."/>
        </authorList>
    </citation>
    <scope>NUCLEOTIDE SEQUENCE [LARGE SCALE GENOMIC DNA]</scope>
    <source>
        <strain evidence="3 4">ATCC 29799</strain>
    </source>
</reference>
<organism evidence="3 4">
    <name type="scientific">Pseudoflavonifractor capillosus ATCC 29799</name>
    <dbReference type="NCBI Taxonomy" id="411467"/>
    <lineage>
        <taxon>Bacteria</taxon>
        <taxon>Bacillati</taxon>
        <taxon>Bacillota</taxon>
        <taxon>Clostridia</taxon>
        <taxon>Eubacteriales</taxon>
        <taxon>Oscillospiraceae</taxon>
        <taxon>Pseudoflavonifractor</taxon>
    </lineage>
</organism>
<comment type="caution">
    <text evidence="3">The sequence shown here is derived from an EMBL/GenBank/DDBJ whole genome shotgun (WGS) entry which is preliminary data.</text>
</comment>
<evidence type="ECO:0000313" key="3">
    <source>
        <dbReference type="EMBL" id="EDM99744.1"/>
    </source>
</evidence>
<dbReference type="STRING" id="411467.BACCAP_02480"/>
<gene>
    <name evidence="3" type="ORF">BACCAP_02480</name>
</gene>
<accession>A6NW87</accession>
<dbReference type="Proteomes" id="UP000003639">
    <property type="component" value="Unassembled WGS sequence"/>
</dbReference>
<evidence type="ECO:0000313" key="4">
    <source>
        <dbReference type="Proteomes" id="UP000003639"/>
    </source>
</evidence>
<feature type="transmembrane region" description="Helical" evidence="2">
    <location>
        <begin position="131"/>
        <end position="156"/>
    </location>
</feature>
<dbReference type="eggNOG" id="ENOG50336RX">
    <property type="taxonomic scope" value="Bacteria"/>
</dbReference>